<feature type="region of interest" description="Disordered" evidence="1">
    <location>
        <begin position="145"/>
        <end position="170"/>
    </location>
</feature>
<evidence type="ECO:0000313" key="2">
    <source>
        <dbReference type="EMBL" id="KAK6535661.1"/>
    </source>
</evidence>
<evidence type="ECO:0000313" key="3">
    <source>
        <dbReference type="Proteomes" id="UP001365542"/>
    </source>
</evidence>
<dbReference type="Proteomes" id="UP001365542">
    <property type="component" value="Unassembled WGS sequence"/>
</dbReference>
<dbReference type="EMBL" id="JAVHJO010000010">
    <property type="protein sequence ID" value="KAK6535661.1"/>
    <property type="molecule type" value="Genomic_DNA"/>
</dbReference>
<evidence type="ECO:0008006" key="4">
    <source>
        <dbReference type="Google" id="ProtNLM"/>
    </source>
</evidence>
<dbReference type="AlphaFoldDB" id="A0AAV9X5Q9"/>
<keyword evidence="3" id="KW-1185">Reference proteome</keyword>
<evidence type="ECO:0000256" key="1">
    <source>
        <dbReference type="SAM" id="MobiDB-lite"/>
    </source>
</evidence>
<dbReference type="Gene3D" id="3.40.50.1010">
    <property type="entry name" value="5'-nuclease"/>
    <property type="match status" value="1"/>
</dbReference>
<reference evidence="2 3" key="1">
    <citation type="submission" date="2019-10" db="EMBL/GenBank/DDBJ databases">
        <authorList>
            <person name="Palmer J.M."/>
        </authorList>
    </citation>
    <scope>NUCLEOTIDE SEQUENCE [LARGE SCALE GENOMIC DNA]</scope>
    <source>
        <strain evidence="2 3">TWF694</strain>
    </source>
</reference>
<sequence>MAAALRLPAADGEETSPFDLSPAIALLHSLSYFHPSSIPEPPAHPAPVTNRKTFEPNLPLRESSASSAPLAVYPGDLCLPNVSRKNPFRELLSAGAVGADTREPIKSVPLKSTNTHHIIKSVPVQQESQNSKKSSKPSVCKLIKLGGQQRRSQPSSKRSAADPASPVKRRNEMIARVQDLSHNMNSYATAVAPKLRKTSDGVHVFVDHSNINIGFFESIKKLFSTGYRSLPNIHLSLDTLVTILEAGRPTEKKVFAGSTKSQILVSDALRLGYEWNYLERVEKVDESNRGYRSDPSSNESPTKRIVEQAVDEIIVLKMYESLFDYAPSTMVLATGDGNSTEFSDGFYGAVQRSLACGWTVQLFAWKRTLSRSWRKIRSPNFKIFLLDDYIFDLIETE</sequence>
<name>A0AAV9X5Q9_9PEZI</name>
<accession>A0AAV9X5Q9</accession>
<comment type="caution">
    <text evidence="2">The sequence shown here is derived from an EMBL/GenBank/DDBJ whole genome shotgun (WGS) entry which is preliminary data.</text>
</comment>
<gene>
    <name evidence="2" type="ORF">TWF694_002114</name>
</gene>
<dbReference type="CDD" id="cd18724">
    <property type="entry name" value="PIN_LabA-like"/>
    <property type="match status" value="1"/>
</dbReference>
<organism evidence="2 3">
    <name type="scientific">Orbilia ellipsospora</name>
    <dbReference type="NCBI Taxonomy" id="2528407"/>
    <lineage>
        <taxon>Eukaryota</taxon>
        <taxon>Fungi</taxon>
        <taxon>Dikarya</taxon>
        <taxon>Ascomycota</taxon>
        <taxon>Pezizomycotina</taxon>
        <taxon>Orbiliomycetes</taxon>
        <taxon>Orbiliales</taxon>
        <taxon>Orbiliaceae</taxon>
        <taxon>Orbilia</taxon>
    </lineage>
</organism>
<protein>
    <recommendedName>
        <fullName evidence="4">NYN domain-containing protein</fullName>
    </recommendedName>
</protein>
<proteinExistence type="predicted"/>
<feature type="compositionally biased region" description="Low complexity" evidence="1">
    <location>
        <begin position="148"/>
        <end position="158"/>
    </location>
</feature>